<comment type="caution">
    <text evidence="1">The sequence shown here is derived from an EMBL/GenBank/DDBJ whole genome shotgun (WGS) entry which is preliminary data.</text>
</comment>
<dbReference type="Proteomes" id="UP000287830">
    <property type="component" value="Unassembled WGS sequence"/>
</dbReference>
<dbReference type="AlphaFoldDB" id="A0A7U9PTZ2"/>
<dbReference type="EMBL" id="BHZC01000001">
    <property type="protein sequence ID" value="GCD32662.1"/>
    <property type="molecule type" value="Genomic_DNA"/>
</dbReference>
<accession>A0A7U9PTZ2</accession>
<evidence type="ECO:0000313" key="1">
    <source>
        <dbReference type="EMBL" id="GCD32662.1"/>
    </source>
</evidence>
<gene>
    <name evidence="1" type="ORF">OEIGOIKO_00379</name>
</gene>
<organism evidence="1 2">
    <name type="scientific">Streptomyces chrestomyceticus JCM 4735</name>
    <dbReference type="NCBI Taxonomy" id="1306181"/>
    <lineage>
        <taxon>Bacteria</taxon>
        <taxon>Bacillati</taxon>
        <taxon>Actinomycetota</taxon>
        <taxon>Actinomycetes</taxon>
        <taxon>Kitasatosporales</taxon>
        <taxon>Streptomycetaceae</taxon>
        <taxon>Streptomyces</taxon>
    </lineage>
</organism>
<proteinExistence type="predicted"/>
<dbReference type="GeneID" id="95626912"/>
<protein>
    <submittedName>
        <fullName evidence="1">Uncharacterized protein</fullName>
    </submittedName>
</protein>
<name>A0A7U9PTZ2_9ACTN</name>
<dbReference type="RefSeq" id="WP_174856356.1">
    <property type="nucleotide sequence ID" value="NZ_BHZC01000001.1"/>
</dbReference>
<reference evidence="1 2" key="1">
    <citation type="submission" date="2018-11" db="EMBL/GenBank/DDBJ databases">
        <title>Whole genome sequence of Streptomyces chrestomyceticus NBRC 13444(T).</title>
        <authorList>
            <person name="Komaki H."/>
            <person name="Tamura T."/>
        </authorList>
    </citation>
    <scope>NUCLEOTIDE SEQUENCE [LARGE SCALE GENOMIC DNA]</scope>
    <source>
        <strain evidence="1 2">NBRC 13444</strain>
    </source>
</reference>
<evidence type="ECO:0000313" key="2">
    <source>
        <dbReference type="Proteomes" id="UP000287830"/>
    </source>
</evidence>
<sequence length="95" mass="10450">MTPTVSDIGTGAGAAPELTGVRHKALGNYHKKYTSTVGRVRLAHIDTAWNPELSARYRDATLPSIHERRALFASCIGVVTFIARKGPDEPLRYWS</sequence>